<dbReference type="GO" id="GO:0034450">
    <property type="term" value="F:ubiquitin-ubiquitin ligase activity"/>
    <property type="evidence" value="ECO:0007669"/>
    <property type="project" value="TreeGrafter"/>
</dbReference>
<evidence type="ECO:0000313" key="3">
    <source>
        <dbReference type="Proteomes" id="UP000261520"/>
    </source>
</evidence>
<dbReference type="STRING" id="409849.ENSPMGP00000005471"/>
<dbReference type="Gene3D" id="1.10.1900.10">
    <property type="entry name" value="c-terminal domain of poly(a) binding protein"/>
    <property type="match status" value="3"/>
</dbReference>
<dbReference type="InterPro" id="IPR002004">
    <property type="entry name" value="PABP_HYD_C"/>
</dbReference>
<name>A0A3B3ZM62_9GOBI</name>
<dbReference type="AlphaFoldDB" id="A0A3B3ZM62"/>
<accession>A0A3B3ZM62</accession>
<evidence type="ECO:0000313" key="2">
    <source>
        <dbReference type="Ensembl" id="ENSPMGP00000005471.1"/>
    </source>
</evidence>
<dbReference type="PROSITE" id="PS51309">
    <property type="entry name" value="PABC"/>
    <property type="match status" value="1"/>
</dbReference>
<dbReference type="GO" id="GO:0005634">
    <property type="term" value="C:nucleus"/>
    <property type="evidence" value="ECO:0007669"/>
    <property type="project" value="TreeGrafter"/>
</dbReference>
<protein>
    <recommendedName>
        <fullName evidence="1">PABC domain-containing protein</fullName>
    </recommendedName>
</protein>
<dbReference type="SUPFAM" id="SSF63570">
    <property type="entry name" value="PABC (PABP) domain"/>
    <property type="match status" value="3"/>
</dbReference>
<dbReference type="PANTHER" id="PTHR46276">
    <property type="entry name" value="E3 UBIQUITIN-PROTEIN LIGASE UBR5"/>
    <property type="match status" value="1"/>
</dbReference>
<dbReference type="GO" id="GO:0005737">
    <property type="term" value="C:cytoplasm"/>
    <property type="evidence" value="ECO:0007669"/>
    <property type="project" value="TreeGrafter"/>
</dbReference>
<dbReference type="GO" id="GO:0003723">
    <property type="term" value="F:RNA binding"/>
    <property type="evidence" value="ECO:0007669"/>
    <property type="project" value="InterPro"/>
</dbReference>
<dbReference type="Pfam" id="PF00658">
    <property type="entry name" value="MLLE"/>
    <property type="match status" value="2"/>
</dbReference>
<dbReference type="GO" id="GO:0090263">
    <property type="term" value="P:positive regulation of canonical Wnt signaling pathway"/>
    <property type="evidence" value="ECO:0007669"/>
    <property type="project" value="TreeGrafter"/>
</dbReference>
<feature type="domain" description="PABC" evidence="1">
    <location>
        <begin position="33"/>
        <end position="110"/>
    </location>
</feature>
<dbReference type="SMART" id="SM00517">
    <property type="entry name" value="PolyA"/>
    <property type="match status" value="2"/>
</dbReference>
<dbReference type="Proteomes" id="UP000261520">
    <property type="component" value="Unplaced"/>
</dbReference>
<keyword evidence="3" id="KW-1185">Reference proteome</keyword>
<dbReference type="GO" id="GO:0000209">
    <property type="term" value="P:protein polyubiquitination"/>
    <property type="evidence" value="ECO:0007669"/>
    <property type="project" value="TreeGrafter"/>
</dbReference>
<dbReference type="InterPro" id="IPR036053">
    <property type="entry name" value="PABP-dom"/>
</dbReference>
<proteinExistence type="predicted"/>
<sequence>MLLELPFAVLVQMLQDEALLTAAVDKALKALQEANTPSKVKLEDDVSSSSDSLGEQLFELVELYNTGYSQKITGMLLEQQKHVVVSLLSNPKLLEEQVNQALETLKNDSLDVDDPEEFGEKLFSAVERINQDHANDITGMLLEMDHTTLHQLLCDNSMLEAAVQKALSALGINSTET</sequence>
<dbReference type="Ensembl" id="ENSPMGT00000005803.1">
    <property type="protein sequence ID" value="ENSPMGP00000005471.1"/>
    <property type="gene ID" value="ENSPMGG00000004590.1"/>
</dbReference>
<evidence type="ECO:0000259" key="1">
    <source>
        <dbReference type="PROSITE" id="PS51309"/>
    </source>
</evidence>
<reference evidence="2" key="1">
    <citation type="submission" date="2025-08" db="UniProtKB">
        <authorList>
            <consortium name="Ensembl"/>
        </authorList>
    </citation>
    <scope>IDENTIFICATION</scope>
</reference>
<reference evidence="2" key="2">
    <citation type="submission" date="2025-09" db="UniProtKB">
        <authorList>
            <consortium name="Ensembl"/>
        </authorList>
    </citation>
    <scope>IDENTIFICATION</scope>
</reference>
<organism evidence="2 3">
    <name type="scientific">Periophthalmus magnuspinnatus</name>
    <dbReference type="NCBI Taxonomy" id="409849"/>
    <lineage>
        <taxon>Eukaryota</taxon>
        <taxon>Metazoa</taxon>
        <taxon>Chordata</taxon>
        <taxon>Craniata</taxon>
        <taxon>Vertebrata</taxon>
        <taxon>Euteleostomi</taxon>
        <taxon>Actinopterygii</taxon>
        <taxon>Neopterygii</taxon>
        <taxon>Teleostei</taxon>
        <taxon>Neoteleostei</taxon>
        <taxon>Acanthomorphata</taxon>
        <taxon>Gobiaria</taxon>
        <taxon>Gobiiformes</taxon>
        <taxon>Gobioidei</taxon>
        <taxon>Gobiidae</taxon>
        <taxon>Oxudercinae</taxon>
        <taxon>Periophthalmus</taxon>
    </lineage>
</organism>
<dbReference type="PANTHER" id="PTHR46276:SF1">
    <property type="entry name" value="E3 UBIQUITIN-PROTEIN LIGASE UBR5"/>
    <property type="match status" value="1"/>
</dbReference>